<evidence type="ECO:0000313" key="3">
    <source>
        <dbReference type="EMBL" id="GMN26856.1"/>
    </source>
</evidence>
<keyword evidence="4" id="KW-1185">Reference proteome</keyword>
<gene>
    <name evidence="3" type="ORF">TIFTF001_001468</name>
</gene>
<name>A0AA87ZMQ5_FICCA</name>
<reference evidence="3" key="1">
    <citation type="submission" date="2023-07" db="EMBL/GenBank/DDBJ databases">
        <title>draft genome sequence of fig (Ficus carica).</title>
        <authorList>
            <person name="Takahashi T."/>
            <person name="Nishimura K."/>
        </authorList>
    </citation>
    <scope>NUCLEOTIDE SEQUENCE</scope>
</reference>
<dbReference type="Gene3D" id="2.60.34.10">
    <property type="entry name" value="Substrate Binding Domain Of DNAk, Chain A, domain 1"/>
    <property type="match status" value="1"/>
</dbReference>
<keyword evidence="2" id="KW-0067">ATP-binding</keyword>
<dbReference type="Proteomes" id="UP001187192">
    <property type="component" value="Unassembled WGS sequence"/>
</dbReference>
<evidence type="ECO:0000313" key="4">
    <source>
        <dbReference type="Proteomes" id="UP001187192"/>
    </source>
</evidence>
<dbReference type="GO" id="GO:0140662">
    <property type="term" value="F:ATP-dependent protein folding chaperone"/>
    <property type="evidence" value="ECO:0007669"/>
    <property type="project" value="InterPro"/>
</dbReference>
<evidence type="ECO:0000256" key="2">
    <source>
        <dbReference type="ARBA" id="ARBA00022840"/>
    </source>
</evidence>
<dbReference type="EMBL" id="BTGU01000001">
    <property type="protein sequence ID" value="GMN26856.1"/>
    <property type="molecule type" value="Genomic_DNA"/>
</dbReference>
<protein>
    <recommendedName>
        <fullName evidence="5">Heat shock protein 70</fullName>
    </recommendedName>
</protein>
<dbReference type="Gramene" id="FCD_00014055-RA">
    <property type="protein sequence ID" value="FCD_00014055-RA:cds"/>
    <property type="gene ID" value="FCD_00014055"/>
</dbReference>
<evidence type="ECO:0000256" key="1">
    <source>
        <dbReference type="ARBA" id="ARBA00022741"/>
    </source>
</evidence>
<dbReference type="PANTHER" id="PTHR19375">
    <property type="entry name" value="HEAT SHOCK PROTEIN 70KDA"/>
    <property type="match status" value="1"/>
</dbReference>
<dbReference type="Pfam" id="PF00012">
    <property type="entry name" value="HSP70"/>
    <property type="match status" value="1"/>
</dbReference>
<sequence length="93" mass="10314">MDSRICEGDNKSLSSFWLDGIPRVPRGDPHIEVKYDIEANVIAVDKGTGKKQDITITSASTLPGDEEVEKFSKEDKEKWDAIGTKNQADSVVY</sequence>
<evidence type="ECO:0008006" key="5">
    <source>
        <dbReference type="Google" id="ProtNLM"/>
    </source>
</evidence>
<proteinExistence type="predicted"/>
<dbReference type="InterPro" id="IPR029047">
    <property type="entry name" value="HSP70_peptide-bd_sf"/>
</dbReference>
<keyword evidence="1" id="KW-0547">Nucleotide-binding</keyword>
<organism evidence="3 4">
    <name type="scientific">Ficus carica</name>
    <name type="common">Common fig</name>
    <dbReference type="NCBI Taxonomy" id="3494"/>
    <lineage>
        <taxon>Eukaryota</taxon>
        <taxon>Viridiplantae</taxon>
        <taxon>Streptophyta</taxon>
        <taxon>Embryophyta</taxon>
        <taxon>Tracheophyta</taxon>
        <taxon>Spermatophyta</taxon>
        <taxon>Magnoliopsida</taxon>
        <taxon>eudicotyledons</taxon>
        <taxon>Gunneridae</taxon>
        <taxon>Pentapetalae</taxon>
        <taxon>rosids</taxon>
        <taxon>fabids</taxon>
        <taxon>Rosales</taxon>
        <taxon>Moraceae</taxon>
        <taxon>Ficeae</taxon>
        <taxon>Ficus</taxon>
    </lineage>
</organism>
<accession>A0AA87ZMQ5</accession>
<dbReference type="GO" id="GO:0005524">
    <property type="term" value="F:ATP binding"/>
    <property type="evidence" value="ECO:0007669"/>
    <property type="project" value="UniProtKB-KW"/>
</dbReference>
<comment type="caution">
    <text evidence="3">The sequence shown here is derived from an EMBL/GenBank/DDBJ whole genome shotgun (WGS) entry which is preliminary data.</text>
</comment>
<dbReference type="SUPFAM" id="SSF100920">
    <property type="entry name" value="Heat shock protein 70kD (HSP70), peptide-binding domain"/>
    <property type="match status" value="1"/>
</dbReference>
<dbReference type="AlphaFoldDB" id="A0AA87ZMQ5"/>
<dbReference type="InterPro" id="IPR013126">
    <property type="entry name" value="Hsp_70_fam"/>
</dbReference>